<gene>
    <name evidence="1" type="ORF">L2E82_47589</name>
</gene>
<evidence type="ECO:0000313" key="2">
    <source>
        <dbReference type="Proteomes" id="UP001055811"/>
    </source>
</evidence>
<reference evidence="2" key="1">
    <citation type="journal article" date="2022" name="Mol. Ecol. Resour.">
        <title>The genomes of chicory, endive, great burdock and yacon provide insights into Asteraceae palaeo-polyploidization history and plant inulin production.</title>
        <authorList>
            <person name="Fan W."/>
            <person name="Wang S."/>
            <person name="Wang H."/>
            <person name="Wang A."/>
            <person name="Jiang F."/>
            <person name="Liu H."/>
            <person name="Zhao H."/>
            <person name="Xu D."/>
            <person name="Zhang Y."/>
        </authorList>
    </citation>
    <scope>NUCLEOTIDE SEQUENCE [LARGE SCALE GENOMIC DNA]</scope>
    <source>
        <strain evidence="2">cv. Punajuju</strain>
    </source>
</reference>
<dbReference type="EMBL" id="CM042017">
    <property type="protein sequence ID" value="KAI3689626.1"/>
    <property type="molecule type" value="Genomic_DNA"/>
</dbReference>
<comment type="caution">
    <text evidence="1">The sequence shown here is derived from an EMBL/GenBank/DDBJ whole genome shotgun (WGS) entry which is preliminary data.</text>
</comment>
<reference evidence="1 2" key="2">
    <citation type="journal article" date="2022" name="Mol. Ecol. Resour.">
        <title>The genomes of chicory, endive, great burdock and yacon provide insights into Asteraceae paleo-polyploidization history and plant inulin production.</title>
        <authorList>
            <person name="Fan W."/>
            <person name="Wang S."/>
            <person name="Wang H."/>
            <person name="Wang A."/>
            <person name="Jiang F."/>
            <person name="Liu H."/>
            <person name="Zhao H."/>
            <person name="Xu D."/>
            <person name="Zhang Y."/>
        </authorList>
    </citation>
    <scope>NUCLEOTIDE SEQUENCE [LARGE SCALE GENOMIC DNA]</scope>
    <source>
        <strain evidence="2">cv. Punajuju</strain>
        <tissue evidence="1">Leaves</tissue>
    </source>
</reference>
<organism evidence="1 2">
    <name type="scientific">Cichorium intybus</name>
    <name type="common">Chicory</name>
    <dbReference type="NCBI Taxonomy" id="13427"/>
    <lineage>
        <taxon>Eukaryota</taxon>
        <taxon>Viridiplantae</taxon>
        <taxon>Streptophyta</taxon>
        <taxon>Embryophyta</taxon>
        <taxon>Tracheophyta</taxon>
        <taxon>Spermatophyta</taxon>
        <taxon>Magnoliopsida</taxon>
        <taxon>eudicotyledons</taxon>
        <taxon>Gunneridae</taxon>
        <taxon>Pentapetalae</taxon>
        <taxon>asterids</taxon>
        <taxon>campanulids</taxon>
        <taxon>Asterales</taxon>
        <taxon>Asteraceae</taxon>
        <taxon>Cichorioideae</taxon>
        <taxon>Cichorieae</taxon>
        <taxon>Cichoriinae</taxon>
        <taxon>Cichorium</taxon>
    </lineage>
</organism>
<protein>
    <submittedName>
        <fullName evidence="1">Uncharacterized protein</fullName>
    </submittedName>
</protein>
<sequence>MDPDQAWYFKSYMDVGEFGLGENAMALLELNDCSRYAYYMDGVFANNDGRPFIQSNIICIFERYAGDIGWRHSEIPIMGFHVGMLMVKGIPYKNINDIPNTNDMTGPLVSENVIGVVHDHFISFHLDMDIDGANNRTATSLLDLDDPPQIQGAFTNNQINISEQWAGGLLVSQSNGEDTLATWSAGVSSHTMPRGLPDNADSFIEF</sequence>
<proteinExistence type="predicted"/>
<keyword evidence="2" id="KW-1185">Reference proteome</keyword>
<evidence type="ECO:0000313" key="1">
    <source>
        <dbReference type="EMBL" id="KAI3689626.1"/>
    </source>
</evidence>
<accession>A0ACB8YWM1</accession>
<dbReference type="Proteomes" id="UP001055811">
    <property type="component" value="Linkage Group LG09"/>
</dbReference>
<name>A0ACB8YWM1_CICIN</name>